<dbReference type="GO" id="GO:0005524">
    <property type="term" value="F:ATP binding"/>
    <property type="evidence" value="ECO:0007669"/>
    <property type="project" value="InterPro"/>
</dbReference>
<feature type="region of interest" description="Disordered" evidence="1">
    <location>
        <begin position="1"/>
        <end position="28"/>
    </location>
</feature>
<gene>
    <name evidence="3" type="ORF">PF011_g18694</name>
</gene>
<evidence type="ECO:0000259" key="2">
    <source>
        <dbReference type="Pfam" id="PF00225"/>
    </source>
</evidence>
<dbReference type="GO" id="GO:0007018">
    <property type="term" value="P:microtubule-based movement"/>
    <property type="evidence" value="ECO:0007669"/>
    <property type="project" value="InterPro"/>
</dbReference>
<dbReference type="EMBL" id="QXFW01001518">
    <property type="protein sequence ID" value="KAE8989612.1"/>
    <property type="molecule type" value="Genomic_DNA"/>
</dbReference>
<dbReference type="Gene3D" id="3.40.850.10">
    <property type="entry name" value="Kinesin motor domain"/>
    <property type="match status" value="1"/>
</dbReference>
<dbReference type="InterPro" id="IPR027640">
    <property type="entry name" value="Kinesin-like_fam"/>
</dbReference>
<feature type="compositionally biased region" description="Low complexity" evidence="1">
    <location>
        <begin position="10"/>
        <end position="28"/>
    </location>
</feature>
<organism evidence="3 4">
    <name type="scientific">Phytophthora fragariae</name>
    <dbReference type="NCBI Taxonomy" id="53985"/>
    <lineage>
        <taxon>Eukaryota</taxon>
        <taxon>Sar</taxon>
        <taxon>Stramenopiles</taxon>
        <taxon>Oomycota</taxon>
        <taxon>Peronosporomycetes</taxon>
        <taxon>Peronosporales</taxon>
        <taxon>Peronosporaceae</taxon>
        <taxon>Phytophthora</taxon>
    </lineage>
</organism>
<dbReference type="PANTHER" id="PTHR47972:SF28">
    <property type="entry name" value="KINESIN-LIKE PROTEIN KLP-3"/>
    <property type="match status" value="1"/>
</dbReference>
<feature type="domain" description="Kinesin motor" evidence="2">
    <location>
        <begin position="310"/>
        <end position="370"/>
    </location>
</feature>
<name>A0A6A3J5M1_9STRA</name>
<dbReference type="GO" id="GO:0008017">
    <property type="term" value="F:microtubule binding"/>
    <property type="evidence" value="ECO:0007669"/>
    <property type="project" value="InterPro"/>
</dbReference>
<dbReference type="Pfam" id="PF00225">
    <property type="entry name" value="Kinesin"/>
    <property type="match status" value="1"/>
</dbReference>
<comment type="caution">
    <text evidence="3">The sequence shown here is derived from an EMBL/GenBank/DDBJ whole genome shotgun (WGS) entry which is preliminary data.</text>
</comment>
<dbReference type="GO" id="GO:0003777">
    <property type="term" value="F:microtubule motor activity"/>
    <property type="evidence" value="ECO:0007669"/>
    <property type="project" value="InterPro"/>
</dbReference>
<protein>
    <recommendedName>
        <fullName evidence="2">Kinesin motor domain-containing protein</fullName>
    </recommendedName>
</protein>
<proteinExistence type="predicted"/>
<dbReference type="InterPro" id="IPR001752">
    <property type="entry name" value="Kinesin_motor_dom"/>
</dbReference>
<dbReference type="InterPro" id="IPR027417">
    <property type="entry name" value="P-loop_NTPase"/>
</dbReference>
<dbReference type="GO" id="GO:0015630">
    <property type="term" value="C:microtubule cytoskeleton"/>
    <property type="evidence" value="ECO:0007669"/>
    <property type="project" value="TreeGrafter"/>
</dbReference>
<dbReference type="SUPFAM" id="SSF52540">
    <property type="entry name" value="P-loop containing nucleoside triphosphate hydrolases"/>
    <property type="match status" value="1"/>
</dbReference>
<dbReference type="PANTHER" id="PTHR47972">
    <property type="entry name" value="KINESIN-LIKE PROTEIN KLP-3"/>
    <property type="match status" value="1"/>
</dbReference>
<dbReference type="Proteomes" id="UP000460718">
    <property type="component" value="Unassembled WGS sequence"/>
</dbReference>
<evidence type="ECO:0000256" key="1">
    <source>
        <dbReference type="SAM" id="MobiDB-lite"/>
    </source>
</evidence>
<dbReference type="InterPro" id="IPR036961">
    <property type="entry name" value="Kinesin_motor_dom_sf"/>
</dbReference>
<dbReference type="AlphaFoldDB" id="A0A6A3J5M1"/>
<reference evidence="3 4" key="1">
    <citation type="submission" date="2018-09" db="EMBL/GenBank/DDBJ databases">
        <title>Genomic investigation of the strawberry pathogen Phytophthora fragariae indicates pathogenicity is determined by transcriptional variation in three key races.</title>
        <authorList>
            <person name="Adams T.M."/>
            <person name="Armitage A.D."/>
            <person name="Sobczyk M.K."/>
            <person name="Bates H.J."/>
            <person name="Dunwell J.M."/>
            <person name="Nellist C.F."/>
            <person name="Harrison R.J."/>
        </authorList>
    </citation>
    <scope>NUCLEOTIDE SEQUENCE [LARGE SCALE GENOMIC DNA]</scope>
    <source>
        <strain evidence="3 4">SCRP245</strain>
    </source>
</reference>
<sequence length="426" mass="46679">MPSSVEASGPLSLSPAPSPTSSTSSTSSLDLLLAAEDPSPLLPPPQMTAHRVVFGRNVIQVPLKQSTTSEYVNLVLSQLEFDAMAVHVPQYEALPPEELLERITQLLKEQETKRRQRAGSSGDQQAGDSLAAFQSRLLELEYERKRLHTKLRGAKALQLSLTDENTTLRVQLEQQAVDVEELLRYQTLHLGGDVAKWKNVAKQALRQLGVVKDELKQVKEQVKGGWDEAAATVEDAVDMVVQEVDRREHVLQLSYLAEKKERETMAEKYYELSGRIRVFCRLRPGKEVDAPALVMPRPNNLLIAGSGKEFAFDQTGSGKTHTMVGNDHGALEHRANGLTVHANAGVIPRALQQVFAVVNKRQMTTIGTSQSSTNRSASNTRISATECATDSSVSITAGINDISNPKSGHPYLCYVSTSPPRIDARA</sequence>
<accession>A0A6A3J5M1</accession>
<evidence type="ECO:0000313" key="3">
    <source>
        <dbReference type="EMBL" id="KAE8989612.1"/>
    </source>
</evidence>
<evidence type="ECO:0000313" key="4">
    <source>
        <dbReference type="Proteomes" id="UP000460718"/>
    </source>
</evidence>